<dbReference type="AlphaFoldDB" id="A0A6C0F9Z4"/>
<feature type="transmembrane region" description="Helical" evidence="2">
    <location>
        <begin position="20"/>
        <end position="38"/>
    </location>
</feature>
<keyword evidence="2" id="KW-0812">Transmembrane</keyword>
<dbReference type="EMBL" id="MN738832">
    <property type="protein sequence ID" value="QHT38677.1"/>
    <property type="molecule type" value="Genomic_DNA"/>
</dbReference>
<evidence type="ECO:0000256" key="1">
    <source>
        <dbReference type="SAM" id="Coils"/>
    </source>
</evidence>
<reference evidence="3" key="1">
    <citation type="journal article" date="2020" name="Nature">
        <title>Giant virus diversity and host interactions through global metagenomics.</title>
        <authorList>
            <person name="Schulz F."/>
            <person name="Roux S."/>
            <person name="Paez-Espino D."/>
            <person name="Jungbluth S."/>
            <person name="Walsh D.A."/>
            <person name="Denef V.J."/>
            <person name="McMahon K.D."/>
            <person name="Konstantinidis K.T."/>
            <person name="Eloe-Fadrosh E.A."/>
            <person name="Kyrpides N.C."/>
            <person name="Woyke T."/>
        </authorList>
    </citation>
    <scope>NUCLEOTIDE SEQUENCE</scope>
    <source>
        <strain evidence="3">GVMAG-S-ERX556106-38</strain>
    </source>
</reference>
<name>A0A6C0F9Z4_9ZZZZ</name>
<proteinExistence type="predicted"/>
<protein>
    <submittedName>
        <fullName evidence="3">Uncharacterized protein</fullName>
    </submittedName>
</protein>
<keyword evidence="1" id="KW-0175">Coiled coil</keyword>
<accession>A0A6C0F9Z4</accession>
<keyword evidence="2" id="KW-1133">Transmembrane helix</keyword>
<evidence type="ECO:0000256" key="2">
    <source>
        <dbReference type="SAM" id="Phobius"/>
    </source>
</evidence>
<feature type="coiled-coil region" evidence="1">
    <location>
        <begin position="76"/>
        <end position="110"/>
    </location>
</feature>
<sequence>MKKSLFRLLQQYAKICKRHWKIISLLCVLFVIAIWKFVSRRLYIREGAKGCNVNQREVNSVVINNRQRLGPLLKKANGQSAKVDGIKKQIEELKKDMKKTSNKVTEEAKATEKPK</sequence>
<organism evidence="3">
    <name type="scientific">viral metagenome</name>
    <dbReference type="NCBI Taxonomy" id="1070528"/>
    <lineage>
        <taxon>unclassified sequences</taxon>
        <taxon>metagenomes</taxon>
        <taxon>organismal metagenomes</taxon>
    </lineage>
</organism>
<evidence type="ECO:0000313" key="3">
    <source>
        <dbReference type="EMBL" id="QHT38677.1"/>
    </source>
</evidence>
<keyword evidence="2" id="KW-0472">Membrane</keyword>